<protein>
    <submittedName>
        <fullName evidence="2">Uncharacterized protein</fullName>
    </submittedName>
</protein>
<evidence type="ECO:0000313" key="2">
    <source>
        <dbReference type="EMBL" id="JAP97642.1"/>
    </source>
</evidence>
<evidence type="ECO:0000256" key="1">
    <source>
        <dbReference type="SAM" id="MobiDB-lite"/>
    </source>
</evidence>
<dbReference type="EMBL" id="GDHC01020986">
    <property type="protein sequence ID" value="JAP97642.1"/>
    <property type="molecule type" value="Transcribed_RNA"/>
</dbReference>
<feature type="compositionally biased region" description="Basic and acidic residues" evidence="1">
    <location>
        <begin position="149"/>
        <end position="159"/>
    </location>
</feature>
<feature type="compositionally biased region" description="Low complexity" evidence="1">
    <location>
        <begin position="96"/>
        <end position="108"/>
    </location>
</feature>
<dbReference type="AlphaFoldDB" id="A0A146KM59"/>
<feature type="compositionally biased region" description="Basic residues" evidence="1">
    <location>
        <begin position="1"/>
        <end position="16"/>
    </location>
</feature>
<feature type="compositionally biased region" description="Polar residues" evidence="1">
    <location>
        <begin position="58"/>
        <end position="77"/>
    </location>
</feature>
<organism evidence="2">
    <name type="scientific">Lygus hesperus</name>
    <name type="common">Western plant bug</name>
    <dbReference type="NCBI Taxonomy" id="30085"/>
    <lineage>
        <taxon>Eukaryota</taxon>
        <taxon>Metazoa</taxon>
        <taxon>Ecdysozoa</taxon>
        <taxon>Arthropoda</taxon>
        <taxon>Hexapoda</taxon>
        <taxon>Insecta</taxon>
        <taxon>Pterygota</taxon>
        <taxon>Neoptera</taxon>
        <taxon>Paraneoptera</taxon>
        <taxon>Hemiptera</taxon>
        <taxon>Heteroptera</taxon>
        <taxon>Panheteroptera</taxon>
        <taxon>Cimicomorpha</taxon>
        <taxon>Miridae</taxon>
        <taxon>Mirini</taxon>
        <taxon>Lygus</taxon>
    </lineage>
</organism>
<accession>A0A146KM59</accession>
<feature type="region of interest" description="Disordered" evidence="1">
    <location>
        <begin position="1"/>
        <end position="168"/>
    </location>
</feature>
<reference evidence="2" key="1">
    <citation type="journal article" date="2016" name="Gigascience">
        <title>De novo construction of an expanded transcriptome assembly for the western tarnished plant bug, Lygus hesperus.</title>
        <authorList>
            <person name="Tassone E.E."/>
            <person name="Geib S.M."/>
            <person name="Hall B."/>
            <person name="Fabrick J.A."/>
            <person name="Brent C.S."/>
            <person name="Hull J.J."/>
        </authorList>
    </citation>
    <scope>NUCLEOTIDE SEQUENCE</scope>
</reference>
<sequence>MAPKTHKQVSTRKTSPHHSATDTAGVCKKQKLFHNRRNVKDSIDRHGEQGNSRRHESAGNSTGRRGYQNSINNYKNTTQERKVQLNTHASEAKDGTATVATVQQVPVQDGAASARHTDKGKKKKKRDVEGGSAANTCAEHPGKQNIRTDVGDGDVHGTTDKFSTQQVTKTVKEAVKNMSGDSTEG</sequence>
<feature type="compositionally biased region" description="Basic residues" evidence="1">
    <location>
        <begin position="28"/>
        <end position="37"/>
    </location>
</feature>
<feature type="compositionally biased region" description="Basic and acidic residues" evidence="1">
    <location>
        <begin position="38"/>
        <end position="57"/>
    </location>
</feature>
<feature type="non-terminal residue" evidence="2">
    <location>
        <position position="185"/>
    </location>
</feature>
<name>A0A146KM59_LYGHE</name>
<gene>
    <name evidence="2" type="ORF">g.2027</name>
</gene>
<proteinExistence type="predicted"/>